<keyword evidence="2" id="KW-0472">Membrane</keyword>
<proteinExistence type="predicted"/>
<evidence type="ECO:0000313" key="7">
    <source>
        <dbReference type="Proteomes" id="UP000319449"/>
    </source>
</evidence>
<dbReference type="InterPro" id="IPR052155">
    <property type="entry name" value="Biofilm_reg_signaling"/>
</dbReference>
<dbReference type="InterPro" id="IPR035919">
    <property type="entry name" value="EAL_sf"/>
</dbReference>
<reference evidence="6 7" key="1">
    <citation type="submission" date="2019-07" db="EMBL/GenBank/DDBJ databases">
        <title>Genomic Encyclopedia of Archaeal and Bacterial Type Strains, Phase II (KMG-II): from individual species to whole genera.</title>
        <authorList>
            <person name="Goeker M."/>
        </authorList>
    </citation>
    <scope>NUCLEOTIDE SEQUENCE [LARGE SCALE GENOMIC DNA]</scope>
    <source>
        <strain evidence="6 7">ATCC BAA-1139</strain>
    </source>
</reference>
<organism evidence="6 7">
    <name type="scientific">Geobacter argillaceus</name>
    <dbReference type="NCBI Taxonomy" id="345631"/>
    <lineage>
        <taxon>Bacteria</taxon>
        <taxon>Pseudomonadati</taxon>
        <taxon>Thermodesulfobacteriota</taxon>
        <taxon>Desulfuromonadia</taxon>
        <taxon>Geobacterales</taxon>
        <taxon>Geobacteraceae</taxon>
        <taxon>Geobacter</taxon>
    </lineage>
</organism>
<feature type="transmembrane region" description="Helical" evidence="2">
    <location>
        <begin position="195"/>
        <end position="223"/>
    </location>
</feature>
<dbReference type="SMART" id="SM00052">
    <property type="entry name" value="EAL"/>
    <property type="match status" value="1"/>
</dbReference>
<dbReference type="EMBL" id="VLLN01000005">
    <property type="protein sequence ID" value="TWJ26519.1"/>
    <property type="molecule type" value="Genomic_DNA"/>
</dbReference>
<dbReference type="Pfam" id="PF00990">
    <property type="entry name" value="GGDEF"/>
    <property type="match status" value="1"/>
</dbReference>
<dbReference type="InterPro" id="IPR013656">
    <property type="entry name" value="PAS_4"/>
</dbReference>
<evidence type="ECO:0000256" key="1">
    <source>
        <dbReference type="ARBA" id="ARBA00051114"/>
    </source>
</evidence>
<dbReference type="Gene3D" id="3.30.70.270">
    <property type="match status" value="1"/>
</dbReference>
<gene>
    <name evidence="6" type="ORF">JN12_01227</name>
</gene>
<dbReference type="AlphaFoldDB" id="A0A562W8A6"/>
<dbReference type="PROSITE" id="PS50112">
    <property type="entry name" value="PAS"/>
    <property type="match status" value="1"/>
</dbReference>
<dbReference type="InterPro" id="IPR000014">
    <property type="entry name" value="PAS"/>
</dbReference>
<evidence type="ECO:0000259" key="5">
    <source>
        <dbReference type="PROSITE" id="PS50887"/>
    </source>
</evidence>
<dbReference type="InterPro" id="IPR035965">
    <property type="entry name" value="PAS-like_dom_sf"/>
</dbReference>
<dbReference type="InterPro" id="IPR000160">
    <property type="entry name" value="GGDEF_dom"/>
</dbReference>
<sequence length="797" mass="90397">MARNNRDVSWVDFLTRNINGTRLFGISLDGDREAEQLWRNRLVAKMRWLLLLVTSLYGLFAACTFSLSRYGFFLSWQQVLILLLSILVVACYNSVYHFLYDRIQHLRYIDHLEILLDFLFVTVLTHFSGGAASWFWPVYLIVTIEAAFLLERYRGVWFAGAMGGMLYGLLLILENRSLVSYVPMPFVNTQLHEDWLYVVLIICWVGLLNAAAAIIASFLMSVIRAETALARESEQKLLNFLDTANDLIHCVSLDGQLLFANRSMLQTLQYSKEELVGKDCRVFMADDSRNLCEQGVARVSSGETLTTLEAVFRAKDGQDISVEGSLTSSFRDGMPTAIWGIWRDVTERKLAQARLYNLAHHDNLTGLPNRILFLDRLKQAMSLAHRHHKLAALLFIDLDRFKVINDTLGHPTGDKLLVQVAKRLSGALREIDSVARFGGDEYTIILCNLERREDAELVAHKILNIIARPYNIDDHELFVTASLGISVYPLDTEDMDSLIKKADVAMYHAKGLGGGVLQYYDSFMDENSHRRLVLENSLRKALDKNEFRLYYQPKVNIVSGQITALEALLRWEHPELGILPPGEFIPLAEETGLIIPIGEWVMEEACRQHLAWAGQGLPRLRVAVNLSGYQLQQRNFLDVVKNVLHRTGLDPVYLEFEITETVIMQHPDSIIQMLTCLRDMGVHISVDDFGTGYSSLAQLKRFSVNTLKIDKSFVRDIDQNKTDAAIATAIIAMGNSLDLKVIAEGVETEGQYAFLKDAMCDEIQGYLVSRPIPPDKVVEFMRRKSWESRVDNGETSK</sequence>
<dbReference type="PANTHER" id="PTHR44757:SF2">
    <property type="entry name" value="BIOFILM ARCHITECTURE MAINTENANCE PROTEIN MBAA"/>
    <property type="match status" value="1"/>
</dbReference>
<feature type="domain" description="GGDEF" evidence="5">
    <location>
        <begin position="389"/>
        <end position="522"/>
    </location>
</feature>
<dbReference type="CDD" id="cd00130">
    <property type="entry name" value="PAS"/>
    <property type="match status" value="1"/>
</dbReference>
<accession>A0A562W8A6</accession>
<dbReference type="PROSITE" id="PS50887">
    <property type="entry name" value="GGDEF"/>
    <property type="match status" value="1"/>
</dbReference>
<name>A0A562W8A6_9BACT</name>
<comment type="caution">
    <text evidence="6">The sequence shown here is derived from an EMBL/GenBank/DDBJ whole genome shotgun (WGS) entry which is preliminary data.</text>
</comment>
<dbReference type="InterPro" id="IPR001633">
    <property type="entry name" value="EAL_dom"/>
</dbReference>
<dbReference type="NCBIfam" id="TIGR00254">
    <property type="entry name" value="GGDEF"/>
    <property type="match status" value="1"/>
</dbReference>
<dbReference type="GO" id="GO:0071732">
    <property type="term" value="P:cellular response to nitric oxide"/>
    <property type="evidence" value="ECO:0007669"/>
    <property type="project" value="UniProtKB-ARBA"/>
</dbReference>
<dbReference type="SMART" id="SM00091">
    <property type="entry name" value="PAS"/>
    <property type="match status" value="1"/>
</dbReference>
<keyword evidence="2" id="KW-1133">Transmembrane helix</keyword>
<keyword evidence="2" id="KW-0812">Transmembrane</keyword>
<evidence type="ECO:0000259" key="3">
    <source>
        <dbReference type="PROSITE" id="PS50112"/>
    </source>
</evidence>
<evidence type="ECO:0000256" key="2">
    <source>
        <dbReference type="SAM" id="Phobius"/>
    </source>
</evidence>
<feature type="transmembrane region" description="Helical" evidence="2">
    <location>
        <begin position="48"/>
        <end position="67"/>
    </location>
</feature>
<feature type="transmembrane region" description="Helical" evidence="2">
    <location>
        <begin position="79"/>
        <end position="100"/>
    </location>
</feature>
<feature type="domain" description="PAS" evidence="3">
    <location>
        <begin position="233"/>
        <end position="303"/>
    </location>
</feature>
<dbReference type="SUPFAM" id="SSF141868">
    <property type="entry name" value="EAL domain-like"/>
    <property type="match status" value="1"/>
</dbReference>
<dbReference type="Gene3D" id="3.20.20.450">
    <property type="entry name" value="EAL domain"/>
    <property type="match status" value="1"/>
</dbReference>
<dbReference type="Pfam" id="PF08448">
    <property type="entry name" value="PAS_4"/>
    <property type="match status" value="1"/>
</dbReference>
<dbReference type="Gene3D" id="3.30.450.20">
    <property type="entry name" value="PAS domain"/>
    <property type="match status" value="1"/>
</dbReference>
<dbReference type="CDD" id="cd01949">
    <property type="entry name" value="GGDEF"/>
    <property type="match status" value="1"/>
</dbReference>
<dbReference type="FunFam" id="3.30.70.270:FF:000001">
    <property type="entry name" value="Diguanylate cyclase domain protein"/>
    <property type="match status" value="1"/>
</dbReference>
<evidence type="ECO:0000259" key="4">
    <source>
        <dbReference type="PROSITE" id="PS50883"/>
    </source>
</evidence>
<dbReference type="NCBIfam" id="TIGR00229">
    <property type="entry name" value="sensory_box"/>
    <property type="match status" value="1"/>
</dbReference>
<dbReference type="SUPFAM" id="SSF55073">
    <property type="entry name" value="Nucleotide cyclase"/>
    <property type="match status" value="1"/>
</dbReference>
<dbReference type="Pfam" id="PF00563">
    <property type="entry name" value="EAL"/>
    <property type="match status" value="1"/>
</dbReference>
<dbReference type="SMART" id="SM00267">
    <property type="entry name" value="GGDEF"/>
    <property type="match status" value="1"/>
</dbReference>
<dbReference type="FunFam" id="3.20.20.450:FF:000001">
    <property type="entry name" value="Cyclic di-GMP phosphodiesterase yahA"/>
    <property type="match status" value="1"/>
</dbReference>
<comment type="catalytic activity">
    <reaction evidence="1">
        <text>3',3'-c-di-GMP + H2O = 5'-phosphoguanylyl(3'-&gt;5')guanosine + H(+)</text>
        <dbReference type="Rhea" id="RHEA:24902"/>
        <dbReference type="ChEBI" id="CHEBI:15377"/>
        <dbReference type="ChEBI" id="CHEBI:15378"/>
        <dbReference type="ChEBI" id="CHEBI:58754"/>
        <dbReference type="ChEBI" id="CHEBI:58805"/>
        <dbReference type="EC" id="3.1.4.52"/>
    </reaction>
    <physiologicalReaction direction="left-to-right" evidence="1">
        <dbReference type="Rhea" id="RHEA:24903"/>
    </physiologicalReaction>
</comment>
<dbReference type="CDD" id="cd01948">
    <property type="entry name" value="EAL"/>
    <property type="match status" value="1"/>
</dbReference>
<dbReference type="PROSITE" id="PS50883">
    <property type="entry name" value="EAL"/>
    <property type="match status" value="1"/>
</dbReference>
<feature type="domain" description="EAL" evidence="4">
    <location>
        <begin position="531"/>
        <end position="785"/>
    </location>
</feature>
<dbReference type="InterPro" id="IPR029787">
    <property type="entry name" value="Nucleotide_cyclase"/>
</dbReference>
<dbReference type="InterPro" id="IPR043128">
    <property type="entry name" value="Rev_trsase/Diguanyl_cyclase"/>
</dbReference>
<dbReference type="PANTHER" id="PTHR44757">
    <property type="entry name" value="DIGUANYLATE CYCLASE DGCP"/>
    <property type="match status" value="1"/>
</dbReference>
<dbReference type="RefSeq" id="WP_145019761.1">
    <property type="nucleotide sequence ID" value="NZ_VLLN01000005.1"/>
</dbReference>
<protein>
    <submittedName>
        <fullName evidence="6">Diguanylate cyclase/phosphodiesterase with PAS/PAC sensor(S)</fullName>
    </submittedName>
</protein>
<dbReference type="OrthoDB" id="9777298at2"/>
<evidence type="ECO:0000313" key="6">
    <source>
        <dbReference type="EMBL" id="TWJ26519.1"/>
    </source>
</evidence>
<dbReference type="GO" id="GO:0071111">
    <property type="term" value="F:cyclic-guanylate-specific phosphodiesterase activity"/>
    <property type="evidence" value="ECO:0007669"/>
    <property type="project" value="UniProtKB-EC"/>
</dbReference>
<feature type="transmembrane region" description="Helical" evidence="2">
    <location>
        <begin position="156"/>
        <end position="174"/>
    </location>
</feature>
<dbReference type="Proteomes" id="UP000319449">
    <property type="component" value="Unassembled WGS sequence"/>
</dbReference>
<dbReference type="SUPFAM" id="SSF55785">
    <property type="entry name" value="PYP-like sensor domain (PAS domain)"/>
    <property type="match status" value="1"/>
</dbReference>
<keyword evidence="7" id="KW-1185">Reference proteome</keyword>
<feature type="transmembrane region" description="Helical" evidence="2">
    <location>
        <begin position="112"/>
        <end position="136"/>
    </location>
</feature>